<dbReference type="CDD" id="cd00637">
    <property type="entry name" value="7tm_classA_rhodopsin-like"/>
    <property type="match status" value="1"/>
</dbReference>
<keyword evidence="4 9" id="KW-1133">Transmembrane helix</keyword>
<comment type="subcellular location">
    <subcellularLocation>
        <location evidence="1">Cell membrane</location>
        <topology evidence="1">Multi-pass membrane protein</topology>
    </subcellularLocation>
</comment>
<feature type="transmembrane region" description="Helical" evidence="9">
    <location>
        <begin position="136"/>
        <end position="157"/>
    </location>
</feature>
<evidence type="ECO:0000256" key="6">
    <source>
        <dbReference type="ARBA" id="ARBA00023136"/>
    </source>
</evidence>
<keyword evidence="3 9" id="KW-0812">Transmembrane</keyword>
<protein>
    <recommendedName>
        <fullName evidence="10">G-protein coupled receptors family 1 profile domain-containing protein</fullName>
    </recommendedName>
</protein>
<evidence type="ECO:0000256" key="1">
    <source>
        <dbReference type="ARBA" id="ARBA00004651"/>
    </source>
</evidence>
<dbReference type="PANTHER" id="PTHR24228">
    <property type="entry name" value="B2 BRADYKININ RECEPTOR/ANGIOTENSIN II RECEPTOR"/>
    <property type="match status" value="1"/>
</dbReference>
<evidence type="ECO:0000256" key="7">
    <source>
        <dbReference type="ARBA" id="ARBA00023170"/>
    </source>
</evidence>
<dbReference type="Proteomes" id="UP000192578">
    <property type="component" value="Unassembled WGS sequence"/>
</dbReference>
<dbReference type="OrthoDB" id="10575937at2759"/>
<feature type="transmembrane region" description="Helical" evidence="9">
    <location>
        <begin position="184"/>
        <end position="211"/>
    </location>
</feature>
<feature type="domain" description="G-protein coupled receptors family 1 profile" evidence="10">
    <location>
        <begin position="35"/>
        <end position="282"/>
    </location>
</feature>
<sequence length="326" mass="36416">MSLNFSVEFPTDSQNVQLLSWLVGLILTNAFGTVANTVLLLVMFVHKSLRRSSSCSLIVHCITIDLYLAAVVQPIFSIPIYLGPLHRLPRYFCQFQPLSVYSVYTAGMYASSNLAIHRLFATVWPQKFTVLTGKPVLVGLIVSPWILALGVNIFPTLELGIAMGRNPDSGACQFVETGLGQYPLLISTLFAVYIPTAVTGVCYLLIMAKTYGEVREKKGRYVQRRLEISRTLFLSFVWHCLTMYPPSVVMAFYADDYAGHFALQLGMHWLIMSFSAMNPVNENGRAVFDLKFCPRLFCPVLGIFLGQLKALSRRHPEGSSLQVENP</sequence>
<evidence type="ECO:0000259" key="10">
    <source>
        <dbReference type="PROSITE" id="PS50262"/>
    </source>
</evidence>
<evidence type="ECO:0000256" key="4">
    <source>
        <dbReference type="ARBA" id="ARBA00022989"/>
    </source>
</evidence>
<evidence type="ECO:0000256" key="9">
    <source>
        <dbReference type="SAM" id="Phobius"/>
    </source>
</evidence>
<dbReference type="PROSITE" id="PS50262">
    <property type="entry name" value="G_PROTEIN_RECEP_F1_2"/>
    <property type="match status" value="1"/>
</dbReference>
<evidence type="ECO:0000256" key="2">
    <source>
        <dbReference type="ARBA" id="ARBA00022475"/>
    </source>
</evidence>
<evidence type="ECO:0000256" key="5">
    <source>
        <dbReference type="ARBA" id="ARBA00023040"/>
    </source>
</evidence>
<keyword evidence="5" id="KW-0297">G-protein coupled receptor</keyword>
<dbReference type="EMBL" id="MTYJ01000143">
    <property type="protein sequence ID" value="OQV12495.1"/>
    <property type="molecule type" value="Genomic_DNA"/>
</dbReference>
<dbReference type="InterPro" id="IPR000276">
    <property type="entry name" value="GPCR_Rhodpsn"/>
</dbReference>
<reference evidence="12" key="1">
    <citation type="submission" date="2017-01" db="EMBL/GenBank/DDBJ databases">
        <title>Comparative genomics of anhydrobiosis in the tardigrade Hypsibius dujardini.</title>
        <authorList>
            <person name="Yoshida Y."/>
            <person name="Koutsovoulos G."/>
            <person name="Laetsch D."/>
            <person name="Stevens L."/>
            <person name="Kumar S."/>
            <person name="Horikawa D."/>
            <person name="Ishino K."/>
            <person name="Komine S."/>
            <person name="Tomita M."/>
            <person name="Blaxter M."/>
            <person name="Arakawa K."/>
        </authorList>
    </citation>
    <scope>NUCLEOTIDE SEQUENCE [LARGE SCALE GENOMIC DNA]</scope>
    <source>
        <strain evidence="12">Z151</strain>
    </source>
</reference>
<comment type="caution">
    <text evidence="11">The sequence shown here is derived from an EMBL/GenBank/DDBJ whole genome shotgun (WGS) entry which is preliminary data.</text>
</comment>
<evidence type="ECO:0000256" key="3">
    <source>
        <dbReference type="ARBA" id="ARBA00022692"/>
    </source>
</evidence>
<dbReference type="InterPro" id="IPR017452">
    <property type="entry name" value="GPCR_Rhodpsn_7TM"/>
</dbReference>
<dbReference type="SUPFAM" id="SSF81321">
    <property type="entry name" value="Family A G protein-coupled receptor-like"/>
    <property type="match status" value="1"/>
</dbReference>
<dbReference type="Pfam" id="PF00001">
    <property type="entry name" value="7tm_1"/>
    <property type="match status" value="1"/>
</dbReference>
<keyword evidence="8" id="KW-0807">Transducer</keyword>
<accession>A0A1W0WBA3</accession>
<keyword evidence="6 9" id="KW-0472">Membrane</keyword>
<organism evidence="11 12">
    <name type="scientific">Hypsibius exemplaris</name>
    <name type="common">Freshwater tardigrade</name>
    <dbReference type="NCBI Taxonomy" id="2072580"/>
    <lineage>
        <taxon>Eukaryota</taxon>
        <taxon>Metazoa</taxon>
        <taxon>Ecdysozoa</taxon>
        <taxon>Tardigrada</taxon>
        <taxon>Eutardigrada</taxon>
        <taxon>Parachela</taxon>
        <taxon>Hypsibioidea</taxon>
        <taxon>Hypsibiidae</taxon>
        <taxon>Hypsibius</taxon>
    </lineage>
</organism>
<keyword evidence="12" id="KW-1185">Reference proteome</keyword>
<dbReference type="AlphaFoldDB" id="A0A1W0WBA3"/>
<evidence type="ECO:0000313" key="12">
    <source>
        <dbReference type="Proteomes" id="UP000192578"/>
    </source>
</evidence>
<keyword evidence="2" id="KW-1003">Cell membrane</keyword>
<feature type="transmembrane region" description="Helical" evidence="9">
    <location>
        <begin position="57"/>
        <end position="81"/>
    </location>
</feature>
<evidence type="ECO:0000313" key="11">
    <source>
        <dbReference type="EMBL" id="OQV12495.1"/>
    </source>
</evidence>
<gene>
    <name evidence="11" type="ORF">BV898_13221</name>
</gene>
<dbReference type="GO" id="GO:0005886">
    <property type="term" value="C:plasma membrane"/>
    <property type="evidence" value="ECO:0007669"/>
    <property type="project" value="UniProtKB-SubCell"/>
</dbReference>
<feature type="transmembrane region" description="Helical" evidence="9">
    <location>
        <begin position="232"/>
        <end position="254"/>
    </location>
</feature>
<evidence type="ECO:0000256" key="8">
    <source>
        <dbReference type="ARBA" id="ARBA00023224"/>
    </source>
</evidence>
<dbReference type="PANTHER" id="PTHR24228:SF59">
    <property type="entry name" value="NEUROPEPTIDE RECEPTOR 15"/>
    <property type="match status" value="1"/>
</dbReference>
<feature type="transmembrane region" description="Helical" evidence="9">
    <location>
        <begin position="20"/>
        <end position="45"/>
    </location>
</feature>
<dbReference type="Gene3D" id="1.20.1070.10">
    <property type="entry name" value="Rhodopsin 7-helix transmembrane proteins"/>
    <property type="match status" value="1"/>
</dbReference>
<dbReference type="GO" id="GO:0004930">
    <property type="term" value="F:G protein-coupled receptor activity"/>
    <property type="evidence" value="ECO:0007669"/>
    <property type="project" value="UniProtKB-KW"/>
</dbReference>
<proteinExistence type="predicted"/>
<feature type="transmembrane region" description="Helical" evidence="9">
    <location>
        <begin position="101"/>
        <end position="124"/>
    </location>
</feature>
<name>A0A1W0WBA3_HYPEX</name>
<keyword evidence="7" id="KW-0675">Receptor</keyword>